<evidence type="ECO:0000313" key="3">
    <source>
        <dbReference type="EMBL" id="VDB98802.1"/>
    </source>
</evidence>
<dbReference type="Gene3D" id="3.30.1450.10">
    <property type="match status" value="1"/>
</dbReference>
<organism evidence="3 4">
    <name type="scientific">Oenococcus oeni</name>
    <name type="common">Leuconostoc oenos</name>
    <dbReference type="NCBI Taxonomy" id="1247"/>
    <lineage>
        <taxon>Bacteria</taxon>
        <taxon>Bacillati</taxon>
        <taxon>Bacillota</taxon>
        <taxon>Bacilli</taxon>
        <taxon>Lactobacillales</taxon>
        <taxon>Lactobacillaceae</taxon>
        <taxon>Oenococcus</taxon>
    </lineage>
</organism>
<gene>
    <name evidence="3" type="ORF">OENI_1507</name>
</gene>
<dbReference type="RefSeq" id="WP_186414047.1">
    <property type="nucleotide sequence ID" value="NZ_LR031358.1"/>
</dbReference>
<evidence type="ECO:0000256" key="2">
    <source>
        <dbReference type="SAM" id="Phobius"/>
    </source>
</evidence>
<sequence length="152" mass="17093">MEKRESGKKLWIWFFAAIIFFAAIYVVWSILNATEIKTEKITGLNGQTKVVQINENTRKWTENNYNSLSMANVTDLLFGGSSSYETYGDIVKRFGKPADSESMETDGMKAKEGVWVNVDSDLGDQVDLTFVDVKGNSDVDNYVLIAKKQADQ</sequence>
<accession>A0AAQ2UUY4</accession>
<proteinExistence type="predicted"/>
<protein>
    <submittedName>
        <fullName evidence="3">Uncharacterized protein</fullName>
    </submittedName>
</protein>
<name>A0AAQ2UUY4_OENOE</name>
<evidence type="ECO:0000256" key="1">
    <source>
        <dbReference type="ARBA" id="ARBA00022729"/>
    </source>
</evidence>
<evidence type="ECO:0000313" key="4">
    <source>
        <dbReference type="Proteomes" id="UP000294726"/>
    </source>
</evidence>
<keyword evidence="2" id="KW-1133">Transmembrane helix</keyword>
<reference evidence="3 4" key="1">
    <citation type="submission" date="2018-08" db="EMBL/GenBank/DDBJ databases">
        <authorList>
            <person name="Lorentzen P. G. S. M."/>
        </authorList>
    </citation>
    <scope>NUCLEOTIDE SEQUENCE [LARGE SCALE GENOMIC DNA]</scope>
    <source>
        <strain evidence="3 4">CRBO_1381</strain>
    </source>
</reference>
<feature type="transmembrane region" description="Helical" evidence="2">
    <location>
        <begin position="12"/>
        <end position="31"/>
    </location>
</feature>
<dbReference type="InterPro" id="IPR037873">
    <property type="entry name" value="BamE-like"/>
</dbReference>
<keyword evidence="2" id="KW-0472">Membrane</keyword>
<keyword evidence="2" id="KW-0812">Transmembrane</keyword>
<keyword evidence="1" id="KW-0732">Signal</keyword>
<dbReference type="AlphaFoldDB" id="A0AAQ2UUY4"/>
<dbReference type="EMBL" id="LR031358">
    <property type="protein sequence ID" value="VDB98802.1"/>
    <property type="molecule type" value="Genomic_DNA"/>
</dbReference>
<dbReference type="Proteomes" id="UP000294726">
    <property type="component" value="Chromosome"/>
</dbReference>